<dbReference type="RefSeq" id="WP_126464657.1">
    <property type="nucleotide sequence ID" value="NZ_LR134523.1"/>
</dbReference>
<dbReference type="Pfam" id="PF04203">
    <property type="entry name" value="Sortase"/>
    <property type="match status" value="1"/>
</dbReference>
<evidence type="ECO:0000313" key="5">
    <source>
        <dbReference type="Proteomes" id="UP000269544"/>
    </source>
</evidence>
<dbReference type="InterPro" id="IPR042002">
    <property type="entry name" value="Sortase_C"/>
</dbReference>
<dbReference type="KEGG" id="piv:NCTC13079_00180"/>
<dbReference type="Proteomes" id="UP000269544">
    <property type="component" value="Chromosome"/>
</dbReference>
<feature type="transmembrane region" description="Helical" evidence="3">
    <location>
        <begin position="251"/>
        <end position="270"/>
    </location>
</feature>
<keyword evidence="3" id="KW-0472">Membrane</keyword>
<dbReference type="Gene3D" id="2.40.260.10">
    <property type="entry name" value="Sortase"/>
    <property type="match status" value="1"/>
</dbReference>
<evidence type="ECO:0000256" key="1">
    <source>
        <dbReference type="ARBA" id="ARBA00022801"/>
    </source>
</evidence>
<feature type="active site" description="Acyl-thioester intermediate" evidence="2">
    <location>
        <position position="212"/>
    </location>
</feature>
<keyword evidence="5" id="KW-1185">Reference proteome</keyword>
<keyword evidence="3" id="KW-0812">Transmembrane</keyword>
<dbReference type="GO" id="GO:0016787">
    <property type="term" value="F:hydrolase activity"/>
    <property type="evidence" value="ECO:0007669"/>
    <property type="project" value="UniProtKB-KW"/>
</dbReference>
<dbReference type="NCBIfam" id="TIGR01076">
    <property type="entry name" value="sortase_fam"/>
    <property type="match status" value="1"/>
</dbReference>
<evidence type="ECO:0000313" key="4">
    <source>
        <dbReference type="EMBL" id="VEJ34489.1"/>
    </source>
</evidence>
<evidence type="ECO:0000256" key="2">
    <source>
        <dbReference type="PIRSR" id="PIRSR605754-1"/>
    </source>
</evidence>
<name>A0A448UZT1_9FIRM</name>
<sequence length="308" mass="35467">MTKKKKKSNAFFIFIFILGFLILLYPQFSQLYYRVQSNEHIDQFESGKSELDEAEIARRMELAAAYNASLFNHIPGDPYSDDKKEEGKAEYAKMLEIKEQMGHINIPRINSDIPIYAGTSDEVLAKGAGHLEGTSLPIGGNYTHTVITAHRGLPTARLFTDLDRLEAGDKFFIHNMKEVLAYQVDQVKVVEPSNFSDLLIVPGHDYATLLTCTPIMINSNRLLVRGHRVPYEPLEEQQLMKDNRMALLYRYAFYAAVAMLLVLILLNIYFMRERKKIASQIDALERRDRIRDMMDRYRGGESDDEEDR</sequence>
<feature type="active site" description="Proton donor/acceptor" evidence="2">
    <location>
        <position position="150"/>
    </location>
</feature>
<dbReference type="OrthoDB" id="1648028at2"/>
<keyword evidence="3" id="KW-1133">Transmembrane helix</keyword>
<organism evidence="4 5">
    <name type="scientific">Aedoeadaptatus ivorii</name>
    <dbReference type="NCBI Taxonomy" id="54006"/>
    <lineage>
        <taxon>Bacteria</taxon>
        <taxon>Bacillati</taxon>
        <taxon>Bacillota</taxon>
        <taxon>Tissierellia</taxon>
        <taxon>Tissierellales</taxon>
        <taxon>Peptoniphilaceae</taxon>
        <taxon>Aedoeadaptatus</taxon>
    </lineage>
</organism>
<proteinExistence type="predicted"/>
<dbReference type="EMBL" id="LR134523">
    <property type="protein sequence ID" value="VEJ34489.1"/>
    <property type="molecule type" value="Genomic_DNA"/>
</dbReference>
<gene>
    <name evidence="4" type="ORF">NCTC13079_00180</name>
</gene>
<dbReference type="InterPro" id="IPR023365">
    <property type="entry name" value="Sortase_dom-sf"/>
</dbReference>
<dbReference type="NCBIfam" id="NF033745">
    <property type="entry name" value="class_C_sortase"/>
    <property type="match status" value="1"/>
</dbReference>
<keyword evidence="1" id="KW-0378">Hydrolase</keyword>
<dbReference type="AlphaFoldDB" id="A0A448UZT1"/>
<dbReference type="InterPro" id="IPR005754">
    <property type="entry name" value="Sortase"/>
</dbReference>
<evidence type="ECO:0000256" key="3">
    <source>
        <dbReference type="SAM" id="Phobius"/>
    </source>
</evidence>
<dbReference type="SUPFAM" id="SSF63817">
    <property type="entry name" value="Sortase"/>
    <property type="match status" value="1"/>
</dbReference>
<dbReference type="CDD" id="cd05827">
    <property type="entry name" value="Sortase_C"/>
    <property type="match status" value="1"/>
</dbReference>
<accession>A0A448UZT1</accession>
<protein>
    <submittedName>
        <fullName evidence="4">Sortase (Surface protein transpeptidase)</fullName>
    </submittedName>
</protein>
<reference evidence="4 5" key="1">
    <citation type="submission" date="2018-12" db="EMBL/GenBank/DDBJ databases">
        <authorList>
            <consortium name="Pathogen Informatics"/>
        </authorList>
    </citation>
    <scope>NUCLEOTIDE SEQUENCE [LARGE SCALE GENOMIC DNA]</scope>
    <source>
        <strain evidence="4 5">NCTC13079</strain>
    </source>
</reference>